<feature type="compositionally biased region" description="Acidic residues" evidence="1">
    <location>
        <begin position="357"/>
        <end position="382"/>
    </location>
</feature>
<gene>
    <name evidence="2" type="ORF">EW146_g2347</name>
</gene>
<name>A0A4S4M1F2_9AGAM</name>
<feature type="compositionally biased region" description="Basic and acidic residues" evidence="1">
    <location>
        <begin position="682"/>
        <end position="692"/>
    </location>
</feature>
<dbReference type="EMBL" id="SGPL01000068">
    <property type="protein sequence ID" value="THH18695.1"/>
    <property type="molecule type" value="Genomic_DNA"/>
</dbReference>
<feature type="compositionally biased region" description="Basic residues" evidence="1">
    <location>
        <begin position="781"/>
        <end position="802"/>
    </location>
</feature>
<dbReference type="OrthoDB" id="3234283at2759"/>
<feature type="compositionally biased region" description="Low complexity" evidence="1">
    <location>
        <begin position="658"/>
        <end position="670"/>
    </location>
</feature>
<proteinExistence type="predicted"/>
<evidence type="ECO:0000313" key="2">
    <source>
        <dbReference type="EMBL" id="THH18695.1"/>
    </source>
</evidence>
<evidence type="ECO:0000313" key="3">
    <source>
        <dbReference type="Proteomes" id="UP000310158"/>
    </source>
</evidence>
<reference evidence="2 3" key="1">
    <citation type="submission" date="2019-02" db="EMBL/GenBank/DDBJ databases">
        <title>Genome sequencing of the rare red list fungi Bondarzewia mesenterica.</title>
        <authorList>
            <person name="Buettner E."/>
            <person name="Kellner H."/>
        </authorList>
    </citation>
    <scope>NUCLEOTIDE SEQUENCE [LARGE SCALE GENOMIC DNA]</scope>
    <source>
        <strain evidence="2 3">DSM 108281</strain>
    </source>
</reference>
<feature type="compositionally biased region" description="Polar residues" evidence="1">
    <location>
        <begin position="540"/>
        <end position="550"/>
    </location>
</feature>
<dbReference type="AlphaFoldDB" id="A0A4S4M1F2"/>
<feature type="region of interest" description="Disordered" evidence="1">
    <location>
        <begin position="50"/>
        <end position="173"/>
    </location>
</feature>
<comment type="caution">
    <text evidence="2">The sequence shown here is derived from an EMBL/GenBank/DDBJ whole genome shotgun (WGS) entry which is preliminary data.</text>
</comment>
<feature type="region of interest" description="Disordered" evidence="1">
    <location>
        <begin position="199"/>
        <end position="241"/>
    </location>
</feature>
<feature type="region of interest" description="Disordered" evidence="1">
    <location>
        <begin position="256"/>
        <end position="489"/>
    </location>
</feature>
<feature type="compositionally biased region" description="Basic and acidic residues" evidence="1">
    <location>
        <begin position="614"/>
        <end position="639"/>
    </location>
</feature>
<dbReference type="Proteomes" id="UP000310158">
    <property type="component" value="Unassembled WGS sequence"/>
</dbReference>
<feature type="compositionally biased region" description="Basic and acidic residues" evidence="1">
    <location>
        <begin position="145"/>
        <end position="158"/>
    </location>
</feature>
<organism evidence="2 3">
    <name type="scientific">Bondarzewia mesenterica</name>
    <dbReference type="NCBI Taxonomy" id="1095465"/>
    <lineage>
        <taxon>Eukaryota</taxon>
        <taxon>Fungi</taxon>
        <taxon>Dikarya</taxon>
        <taxon>Basidiomycota</taxon>
        <taxon>Agaricomycotina</taxon>
        <taxon>Agaricomycetes</taxon>
        <taxon>Russulales</taxon>
        <taxon>Bondarzewiaceae</taxon>
        <taxon>Bondarzewia</taxon>
    </lineage>
</organism>
<sequence>MSYDAHFHTLVSVLSVYSDLTSHQTSSHITQLTIRITLTFERFIITRATMAPTTRSRKRKEPTFKPKSASKSNSKTRKKTSVYVLIDKTPRNRTAVKSSNVKGATEEPTVKRKPRGRAKAKAEVEVEDQGDGDASRSAKVSSTNAKEEEKPVKTEISSRTRAKGKGKAKANIAEPAVASADLVSAAPPADAASAVLPQTRDLSPDESPPQPTHVTNTVIVEGIPTPSQSPHSSPEPSPLPIFPLSIEPSNFVFSTPPHPISTTFKPPTTPHRDLSIRGHLPSSLPPSSPIPYTSSPDHHPAPLRHSYGTAPSFSVYTGPGALNDNGDLVAPDSQDESDFALPIFGEDDDKENQALWSEEDKENQIPEEEEDKENAFPESEEDKENRFSVFRAENLFSPGLKRKRDVEGDDEMVNSVPMAEEFNPFDVGVEDDSLTTDSDKENAHTPVASHYRSQADDEELEIPAPSSDQHTLQPRPPTPSQLHYGKRQKVLQDEDPFGFFAAETKLKARRLAEAGPSSRPLLTRQPLGVRSFAIAGPSTETLPAATSSALPPSRIYSGYSGAPSTPTRRDVLSTPHTPWTPRVGRQEVAYEEDDLEDLYMTPPEPHLMRTPRTPRLDRVVDDVMTPRHGGRRNEQEITMRRRKRKESQVRSEVDESVDGSSELLVSSPSPVKRRSSAGSAAKVEEAQEDGERPKKRSRESVATAKEKGKGKAKEVRDEDPKVAMIRLEEMLPKRRSRREVPARAAKSNPPVHIESTSDEADTHRSDEEELEKELEKEGGRGRGRSKSRGTRGTRARGRGRGRSRSEGSRGRQARRKPAEVSTDEEVREKREKERLTRIEYFKKLDGYEVAKENVYVI</sequence>
<keyword evidence="3" id="KW-1185">Reference proteome</keyword>
<feature type="compositionally biased region" description="Basic and acidic residues" evidence="1">
    <location>
        <begin position="704"/>
        <end position="732"/>
    </location>
</feature>
<feature type="region of interest" description="Disordered" evidence="1">
    <location>
        <begin position="540"/>
        <end position="831"/>
    </location>
</feature>
<protein>
    <submittedName>
        <fullName evidence="2">Uncharacterized protein</fullName>
    </submittedName>
</protein>
<accession>A0A4S4M1F2</accession>
<evidence type="ECO:0000256" key="1">
    <source>
        <dbReference type="SAM" id="MobiDB-lite"/>
    </source>
</evidence>